<reference evidence="1" key="1">
    <citation type="submission" date="2023-03" db="EMBL/GenBank/DDBJ databases">
        <title>Massive genome expansion in bonnet fungi (Mycena s.s.) driven by repeated elements and novel gene families across ecological guilds.</title>
        <authorList>
            <consortium name="Lawrence Berkeley National Laboratory"/>
            <person name="Harder C.B."/>
            <person name="Miyauchi S."/>
            <person name="Viragh M."/>
            <person name="Kuo A."/>
            <person name="Thoen E."/>
            <person name="Andreopoulos B."/>
            <person name="Lu D."/>
            <person name="Skrede I."/>
            <person name="Drula E."/>
            <person name="Henrissat B."/>
            <person name="Morin E."/>
            <person name="Kohler A."/>
            <person name="Barry K."/>
            <person name="LaButti K."/>
            <person name="Morin E."/>
            <person name="Salamov A."/>
            <person name="Lipzen A."/>
            <person name="Mereny Z."/>
            <person name="Hegedus B."/>
            <person name="Baldrian P."/>
            <person name="Stursova M."/>
            <person name="Weitz H."/>
            <person name="Taylor A."/>
            <person name="Grigoriev I.V."/>
            <person name="Nagy L.G."/>
            <person name="Martin F."/>
            <person name="Kauserud H."/>
        </authorList>
    </citation>
    <scope>NUCLEOTIDE SEQUENCE</scope>
    <source>
        <strain evidence="1">9284</strain>
    </source>
</reference>
<dbReference type="EMBL" id="JARKIF010000026">
    <property type="protein sequence ID" value="KAJ7614538.1"/>
    <property type="molecule type" value="Genomic_DNA"/>
</dbReference>
<comment type="caution">
    <text evidence="1">The sequence shown here is derived from an EMBL/GenBank/DDBJ whole genome shotgun (WGS) entry which is preliminary data.</text>
</comment>
<sequence length="61" mass="6756">MVASKLKRRVADSSLRLLISSAYPTLYCSHPCARNPSLSTRLSSSAIRNLSRGKILDSCRF</sequence>
<organism evidence="1 2">
    <name type="scientific">Roridomyces roridus</name>
    <dbReference type="NCBI Taxonomy" id="1738132"/>
    <lineage>
        <taxon>Eukaryota</taxon>
        <taxon>Fungi</taxon>
        <taxon>Dikarya</taxon>
        <taxon>Basidiomycota</taxon>
        <taxon>Agaricomycotina</taxon>
        <taxon>Agaricomycetes</taxon>
        <taxon>Agaricomycetidae</taxon>
        <taxon>Agaricales</taxon>
        <taxon>Marasmiineae</taxon>
        <taxon>Mycenaceae</taxon>
        <taxon>Roridomyces</taxon>
    </lineage>
</organism>
<dbReference type="Proteomes" id="UP001221142">
    <property type="component" value="Unassembled WGS sequence"/>
</dbReference>
<name>A0AAD7B9W7_9AGAR</name>
<evidence type="ECO:0000313" key="1">
    <source>
        <dbReference type="EMBL" id="KAJ7614538.1"/>
    </source>
</evidence>
<evidence type="ECO:0000313" key="2">
    <source>
        <dbReference type="Proteomes" id="UP001221142"/>
    </source>
</evidence>
<accession>A0AAD7B9W7</accession>
<dbReference type="AlphaFoldDB" id="A0AAD7B9W7"/>
<protein>
    <submittedName>
        <fullName evidence="1">Uncharacterized protein</fullName>
    </submittedName>
</protein>
<gene>
    <name evidence="1" type="ORF">FB45DRAFT_1064761</name>
</gene>
<keyword evidence="2" id="KW-1185">Reference proteome</keyword>
<proteinExistence type="predicted"/>